<dbReference type="GO" id="GO:0061798">
    <property type="term" value="F:GTP 3',8'-cyclase activity"/>
    <property type="evidence" value="ECO:0007669"/>
    <property type="project" value="UniProtKB-UniRule"/>
</dbReference>
<evidence type="ECO:0000256" key="7">
    <source>
        <dbReference type="ARBA" id="ARBA00023014"/>
    </source>
</evidence>
<dbReference type="InterPro" id="IPR013483">
    <property type="entry name" value="MoaA"/>
</dbReference>
<dbReference type="SFLD" id="SFLDS00029">
    <property type="entry name" value="Radical_SAM"/>
    <property type="match status" value="1"/>
</dbReference>
<dbReference type="AlphaFoldDB" id="A0A2K1P5F7"/>
<dbReference type="CDD" id="cd21117">
    <property type="entry name" value="Twitch_MoaA"/>
    <property type="match status" value="1"/>
</dbReference>
<comment type="similarity">
    <text evidence="12">Belongs to the radical SAM superfamily. MoaA family.</text>
</comment>
<keyword evidence="2 12" id="KW-0004">4Fe-4S</keyword>
<evidence type="ECO:0000256" key="3">
    <source>
        <dbReference type="ARBA" id="ARBA00022691"/>
    </source>
</evidence>
<keyword evidence="10 12" id="KW-0456">Lyase</keyword>
<keyword evidence="8 12" id="KW-0342">GTP-binding</keyword>
<dbReference type="Gene3D" id="3.20.20.70">
    <property type="entry name" value="Aldolase class I"/>
    <property type="match status" value="1"/>
</dbReference>
<dbReference type="GO" id="GO:0061799">
    <property type="term" value="F:cyclic pyranopterin monophosphate synthase activity"/>
    <property type="evidence" value="ECO:0007669"/>
    <property type="project" value="TreeGrafter"/>
</dbReference>
<dbReference type="InterPro" id="IPR000385">
    <property type="entry name" value="MoaA_NifB_PqqE_Fe-S-bd_CS"/>
</dbReference>
<feature type="binding site" evidence="12">
    <location>
        <position position="24"/>
    </location>
    <ligand>
        <name>[4Fe-4S] cluster</name>
        <dbReference type="ChEBI" id="CHEBI:49883"/>
        <label>1</label>
        <note>4Fe-4S-S-AdoMet</note>
    </ligand>
</feature>
<accession>A0A2K1P5F7</accession>
<dbReference type="PANTHER" id="PTHR22960:SF0">
    <property type="entry name" value="MOLYBDENUM COFACTOR BIOSYNTHESIS PROTEIN 1"/>
    <property type="match status" value="1"/>
</dbReference>
<dbReference type="OrthoDB" id="9763993at2"/>
<feature type="binding site" evidence="12">
    <location>
        <position position="94"/>
    </location>
    <ligand>
        <name>GTP</name>
        <dbReference type="ChEBI" id="CHEBI:37565"/>
    </ligand>
</feature>
<protein>
    <recommendedName>
        <fullName evidence="1 12">GTP 3',8-cyclase</fullName>
        <ecNumber evidence="1 12">4.1.99.22</ecNumber>
    </recommendedName>
    <alternativeName>
        <fullName evidence="12">Molybdenum cofactor biosynthesis protein A</fullName>
    </alternativeName>
</protein>
<evidence type="ECO:0000256" key="12">
    <source>
        <dbReference type="HAMAP-Rule" id="MF_01225"/>
    </source>
</evidence>
<evidence type="ECO:0000256" key="10">
    <source>
        <dbReference type="ARBA" id="ARBA00023239"/>
    </source>
</evidence>
<dbReference type="Proteomes" id="UP000236434">
    <property type="component" value="Unassembled WGS sequence"/>
</dbReference>
<evidence type="ECO:0000256" key="8">
    <source>
        <dbReference type="ARBA" id="ARBA00023134"/>
    </source>
</evidence>
<comment type="function">
    <text evidence="12">Catalyzes the cyclization of GTP to (8S)-3',8-cyclo-7,8-dihydroguanosine 5'-triphosphate.</text>
</comment>
<dbReference type="PROSITE" id="PS51918">
    <property type="entry name" value="RADICAL_SAM"/>
    <property type="match status" value="1"/>
</dbReference>
<dbReference type="InterPro" id="IPR007197">
    <property type="entry name" value="rSAM"/>
</dbReference>
<feature type="binding site" evidence="12">
    <location>
        <position position="269"/>
    </location>
    <ligand>
        <name>[4Fe-4S] cluster</name>
        <dbReference type="ChEBI" id="CHEBI:49883"/>
        <label>2</label>
        <note>4Fe-4S-substrate</note>
    </ligand>
</feature>
<evidence type="ECO:0000256" key="2">
    <source>
        <dbReference type="ARBA" id="ARBA00022485"/>
    </source>
</evidence>
<sequence length="323" mass="36079">MIDKYGRSIDYLRVSITDRCNLRCIYCMPPKGVTFKPHSSILRYEEIIKIVEVGTKLGIKKVRITGGEPLVREGVVDLIKKLREIPALEDITMTTNGVLLPKYAFALKRAGLSRVNISLDSLNADIYKTITRRDEFSQAIEGIKAALEAALGSVKINTVVMKGLNDTELESFVNLTIDRDLHVRFIEYMPMGETSLLSGNYYVSLNEFKEKIINKTGMVPANIKNNGPSKDFKVPGAIGTVGFITAISHNFCSTCNRVRLTADGFLRPCLASDVEVNMRGEDGKISTKSLREKFEKALLLKPISHNFYKNNFFPKKNMSQIGG</sequence>
<dbReference type="InterPro" id="IPR006638">
    <property type="entry name" value="Elp3/MiaA/NifB-like_rSAM"/>
</dbReference>
<dbReference type="NCBIfam" id="TIGR02666">
    <property type="entry name" value="moaA"/>
    <property type="match status" value="1"/>
</dbReference>
<evidence type="ECO:0000259" key="13">
    <source>
        <dbReference type="PROSITE" id="PS51918"/>
    </source>
</evidence>
<dbReference type="RefSeq" id="WP_103066200.1">
    <property type="nucleotide sequence ID" value="NZ_AZRL01000003.1"/>
</dbReference>
<dbReference type="EC" id="4.1.99.22" evidence="1 12"/>
<evidence type="ECO:0000313" key="14">
    <source>
        <dbReference type="EMBL" id="PNR97976.1"/>
    </source>
</evidence>
<feature type="binding site" evidence="12">
    <location>
        <position position="26"/>
    </location>
    <ligand>
        <name>S-adenosyl-L-methionine</name>
        <dbReference type="ChEBI" id="CHEBI:59789"/>
    </ligand>
</feature>
<feature type="binding site" evidence="12">
    <location>
        <position position="155"/>
    </location>
    <ligand>
        <name>GTP</name>
        <dbReference type="ChEBI" id="CHEBI:37565"/>
    </ligand>
</feature>
<evidence type="ECO:0000256" key="4">
    <source>
        <dbReference type="ARBA" id="ARBA00022723"/>
    </source>
</evidence>
<evidence type="ECO:0000256" key="9">
    <source>
        <dbReference type="ARBA" id="ARBA00023150"/>
    </source>
</evidence>
<dbReference type="InterPro" id="IPR050105">
    <property type="entry name" value="MoCo_biosynth_MoaA/MoaC"/>
</dbReference>
<keyword evidence="5 12" id="KW-0547">Nucleotide-binding</keyword>
<feature type="binding site" evidence="12">
    <location>
        <position position="20"/>
    </location>
    <ligand>
        <name>[4Fe-4S] cluster</name>
        <dbReference type="ChEBI" id="CHEBI:49883"/>
        <label>1</label>
        <note>4Fe-4S-S-AdoMet</note>
    </ligand>
</feature>
<evidence type="ECO:0000256" key="11">
    <source>
        <dbReference type="ARBA" id="ARBA00048697"/>
    </source>
</evidence>
<keyword evidence="9 12" id="KW-0501">Molybdenum cofactor biosynthesis</keyword>
<dbReference type="PROSITE" id="PS01305">
    <property type="entry name" value="MOAA_NIFB_PQQE"/>
    <property type="match status" value="1"/>
</dbReference>
<comment type="subunit">
    <text evidence="12">Monomer and homodimer.</text>
</comment>
<dbReference type="UniPathway" id="UPA00344"/>
<dbReference type="SFLD" id="SFLDG01383">
    <property type="entry name" value="cyclic_pyranopterin_phosphate"/>
    <property type="match status" value="1"/>
</dbReference>
<reference evidence="14 15" key="1">
    <citation type="submission" date="2013-12" db="EMBL/GenBank/DDBJ databases">
        <title>Comparative genomics of Petrotoga isolates.</title>
        <authorList>
            <person name="Nesbo C.L."/>
            <person name="Charchuk R."/>
            <person name="Chow K."/>
        </authorList>
    </citation>
    <scope>NUCLEOTIDE SEQUENCE [LARGE SCALE GENOMIC DNA]</scope>
    <source>
        <strain evidence="14 15">DSM 13574</strain>
    </source>
</reference>
<dbReference type="SFLD" id="SFLDG01067">
    <property type="entry name" value="SPASM/twitch_domain_containing"/>
    <property type="match status" value="1"/>
</dbReference>
<keyword evidence="3 12" id="KW-0949">S-adenosyl-L-methionine</keyword>
<feature type="binding site" evidence="12">
    <location>
        <begin position="257"/>
        <end position="259"/>
    </location>
    <ligand>
        <name>GTP</name>
        <dbReference type="ChEBI" id="CHEBI:37565"/>
    </ligand>
</feature>
<feature type="binding site" evidence="12">
    <location>
        <position position="63"/>
    </location>
    <ligand>
        <name>GTP</name>
        <dbReference type="ChEBI" id="CHEBI:37565"/>
    </ligand>
</feature>
<dbReference type="GO" id="GO:0006777">
    <property type="term" value="P:Mo-molybdopterin cofactor biosynthetic process"/>
    <property type="evidence" value="ECO:0007669"/>
    <property type="project" value="UniProtKB-UniRule"/>
</dbReference>
<dbReference type="EMBL" id="AZRL01000003">
    <property type="protein sequence ID" value="PNR97976.1"/>
    <property type="molecule type" value="Genomic_DNA"/>
</dbReference>
<feature type="binding site" evidence="12">
    <location>
        <position position="255"/>
    </location>
    <ligand>
        <name>[4Fe-4S] cluster</name>
        <dbReference type="ChEBI" id="CHEBI:49883"/>
        <label>2</label>
        <note>4Fe-4S-substrate</note>
    </ligand>
</feature>
<organism evidence="14 15">
    <name type="scientific">Petrotoga olearia DSM 13574</name>
    <dbReference type="NCBI Taxonomy" id="1122955"/>
    <lineage>
        <taxon>Bacteria</taxon>
        <taxon>Thermotogati</taxon>
        <taxon>Thermotogota</taxon>
        <taxon>Thermotogae</taxon>
        <taxon>Petrotogales</taxon>
        <taxon>Petrotogaceae</taxon>
        <taxon>Petrotoga</taxon>
    </lineage>
</organism>
<feature type="binding site" evidence="12">
    <location>
        <position position="13"/>
    </location>
    <ligand>
        <name>GTP</name>
        <dbReference type="ChEBI" id="CHEBI:37565"/>
    </ligand>
</feature>
<dbReference type="SUPFAM" id="SSF102114">
    <property type="entry name" value="Radical SAM enzymes"/>
    <property type="match status" value="1"/>
</dbReference>
<dbReference type="InterPro" id="IPR040064">
    <property type="entry name" value="MoaA-like"/>
</dbReference>
<feature type="binding site" evidence="12">
    <location>
        <position position="67"/>
    </location>
    <ligand>
        <name>S-adenosyl-L-methionine</name>
        <dbReference type="ChEBI" id="CHEBI:59789"/>
    </ligand>
</feature>
<dbReference type="GO" id="GO:0005525">
    <property type="term" value="F:GTP binding"/>
    <property type="evidence" value="ECO:0007669"/>
    <property type="project" value="UniProtKB-UniRule"/>
</dbReference>
<dbReference type="InterPro" id="IPR013785">
    <property type="entry name" value="Aldolase_TIM"/>
</dbReference>
<keyword evidence="6 12" id="KW-0408">Iron</keyword>
<dbReference type="SMART" id="SM00729">
    <property type="entry name" value="Elp3"/>
    <property type="match status" value="1"/>
</dbReference>
<comment type="catalytic activity">
    <reaction evidence="11 12">
        <text>GTP + AH2 + S-adenosyl-L-methionine = (8S)-3',8-cyclo-7,8-dihydroguanosine 5'-triphosphate + 5'-deoxyadenosine + L-methionine + A + H(+)</text>
        <dbReference type="Rhea" id="RHEA:49576"/>
        <dbReference type="ChEBI" id="CHEBI:13193"/>
        <dbReference type="ChEBI" id="CHEBI:15378"/>
        <dbReference type="ChEBI" id="CHEBI:17319"/>
        <dbReference type="ChEBI" id="CHEBI:17499"/>
        <dbReference type="ChEBI" id="CHEBI:37565"/>
        <dbReference type="ChEBI" id="CHEBI:57844"/>
        <dbReference type="ChEBI" id="CHEBI:59789"/>
        <dbReference type="ChEBI" id="CHEBI:131766"/>
        <dbReference type="EC" id="4.1.99.22"/>
    </reaction>
</comment>
<comment type="caution">
    <text evidence="14">The sequence shown here is derived from an EMBL/GenBank/DDBJ whole genome shotgun (WGS) entry which is preliminary data.</text>
</comment>
<keyword evidence="4 12" id="KW-0479">Metal-binding</keyword>
<dbReference type="CDD" id="cd01335">
    <property type="entry name" value="Radical_SAM"/>
    <property type="match status" value="1"/>
</dbReference>
<evidence type="ECO:0000256" key="1">
    <source>
        <dbReference type="ARBA" id="ARBA00012167"/>
    </source>
</evidence>
<evidence type="ECO:0000256" key="6">
    <source>
        <dbReference type="ARBA" id="ARBA00023004"/>
    </source>
</evidence>
<feature type="binding site" evidence="12">
    <location>
        <position position="189"/>
    </location>
    <ligand>
        <name>S-adenosyl-L-methionine</name>
        <dbReference type="ChEBI" id="CHEBI:59789"/>
    </ligand>
</feature>
<name>A0A2K1P5F7_9BACT</name>
<feature type="binding site" evidence="12">
    <location>
        <position position="118"/>
    </location>
    <ligand>
        <name>S-adenosyl-L-methionine</name>
        <dbReference type="ChEBI" id="CHEBI:59789"/>
    </ligand>
</feature>
<dbReference type="InterPro" id="IPR010505">
    <property type="entry name" value="MoaA_twitch"/>
</dbReference>
<gene>
    <name evidence="12" type="primary">moaA</name>
    <name evidence="14" type="ORF">X929_00985</name>
</gene>
<dbReference type="PANTHER" id="PTHR22960">
    <property type="entry name" value="MOLYBDOPTERIN COFACTOR SYNTHESIS PROTEIN A"/>
    <property type="match status" value="1"/>
</dbReference>
<feature type="binding site" evidence="12">
    <location>
        <position position="252"/>
    </location>
    <ligand>
        <name>[4Fe-4S] cluster</name>
        <dbReference type="ChEBI" id="CHEBI:49883"/>
        <label>2</label>
        <note>4Fe-4S-substrate</note>
    </ligand>
</feature>
<feature type="domain" description="Radical SAM core" evidence="13">
    <location>
        <begin position="4"/>
        <end position="229"/>
    </location>
</feature>
<dbReference type="HAMAP" id="MF_01225_B">
    <property type="entry name" value="MoaA_B"/>
    <property type="match status" value="1"/>
</dbReference>
<evidence type="ECO:0000313" key="15">
    <source>
        <dbReference type="Proteomes" id="UP000236434"/>
    </source>
</evidence>
<comment type="cofactor">
    <cofactor evidence="12">
        <name>[4Fe-4S] cluster</name>
        <dbReference type="ChEBI" id="CHEBI:49883"/>
    </cofactor>
    <text evidence="12">Binds 2 [4Fe-4S] clusters. Binds 1 [4Fe-4S] cluster coordinated with 3 cysteines and an exchangeable S-adenosyl-L-methionine and 1 [4Fe-4S] cluster coordinated with 3 cysteines and the GTP-derived substrate.</text>
</comment>
<dbReference type="GO" id="GO:1904047">
    <property type="term" value="F:S-adenosyl-L-methionine binding"/>
    <property type="evidence" value="ECO:0007669"/>
    <property type="project" value="UniProtKB-UniRule"/>
</dbReference>
<dbReference type="NCBIfam" id="NF001199">
    <property type="entry name" value="PRK00164.2-1"/>
    <property type="match status" value="1"/>
</dbReference>
<keyword evidence="7 12" id="KW-0411">Iron-sulfur</keyword>
<dbReference type="Pfam" id="PF04055">
    <property type="entry name" value="Radical_SAM"/>
    <property type="match status" value="1"/>
</dbReference>
<dbReference type="SFLD" id="SFLDG01386">
    <property type="entry name" value="main_SPASM_domain-containing"/>
    <property type="match status" value="1"/>
</dbReference>
<dbReference type="Pfam" id="PF06463">
    <property type="entry name" value="Mob_synth_C"/>
    <property type="match status" value="1"/>
</dbReference>
<proteinExistence type="inferred from homology"/>
<evidence type="ECO:0000256" key="5">
    <source>
        <dbReference type="ARBA" id="ARBA00022741"/>
    </source>
</evidence>
<comment type="pathway">
    <text evidence="12">Cofactor biosynthesis; molybdopterin biosynthesis.</text>
</comment>
<dbReference type="GO" id="GO:0051539">
    <property type="term" value="F:4 iron, 4 sulfur cluster binding"/>
    <property type="evidence" value="ECO:0007669"/>
    <property type="project" value="UniProtKB-UniRule"/>
</dbReference>
<dbReference type="GO" id="GO:0046872">
    <property type="term" value="F:metal ion binding"/>
    <property type="evidence" value="ECO:0007669"/>
    <property type="project" value="UniProtKB-KW"/>
</dbReference>
<feature type="binding site" evidence="12">
    <location>
        <position position="27"/>
    </location>
    <ligand>
        <name>[4Fe-4S] cluster</name>
        <dbReference type="ChEBI" id="CHEBI:49883"/>
        <label>1</label>
        <note>4Fe-4S-S-AdoMet</note>
    </ligand>
</feature>
<dbReference type="InterPro" id="IPR058240">
    <property type="entry name" value="rSAM_sf"/>
</dbReference>